<proteinExistence type="predicted"/>
<sequence length="49" mass="5811">MDQPVKTGIGIGNILAFILSYRKWHSIIWALFHGMLGWWYVIYYAFVYA</sequence>
<name>A0ABV0ETF3_9ENTE</name>
<reference evidence="2 3" key="1">
    <citation type="submission" date="2024-02" db="EMBL/GenBank/DDBJ databases">
        <title>The Genome Sequence of Enterococcus sp. DIV0159.</title>
        <authorList>
            <person name="Earl A."/>
            <person name="Manson A."/>
            <person name="Gilmore M."/>
            <person name="Sanders J."/>
            <person name="Shea T."/>
            <person name="Howe W."/>
            <person name="Livny J."/>
            <person name="Cuomo C."/>
            <person name="Neafsey D."/>
            <person name="Birren B."/>
        </authorList>
    </citation>
    <scope>NUCLEOTIDE SEQUENCE [LARGE SCALE GENOMIC DNA]</scope>
    <source>
        <strain evidence="2 3">665A</strain>
    </source>
</reference>
<dbReference type="Proteomes" id="UP000664357">
    <property type="component" value="Unassembled WGS sequence"/>
</dbReference>
<gene>
    <name evidence="2" type="ORF">JZO67_003888</name>
</gene>
<organism evidence="2 3">
    <name type="scientific">Candidatus Enterococcus ferrettii</name>
    <dbReference type="NCBI Taxonomy" id="2815324"/>
    <lineage>
        <taxon>Bacteria</taxon>
        <taxon>Bacillati</taxon>
        <taxon>Bacillota</taxon>
        <taxon>Bacilli</taxon>
        <taxon>Lactobacillales</taxon>
        <taxon>Enterococcaceae</taxon>
        <taxon>Enterococcus</taxon>
    </lineage>
</organism>
<evidence type="ECO:0000256" key="1">
    <source>
        <dbReference type="SAM" id="Phobius"/>
    </source>
</evidence>
<keyword evidence="1" id="KW-1133">Transmembrane helix</keyword>
<keyword evidence="1" id="KW-0472">Membrane</keyword>
<evidence type="ECO:0000313" key="3">
    <source>
        <dbReference type="Proteomes" id="UP000664357"/>
    </source>
</evidence>
<comment type="caution">
    <text evidence="2">The sequence shown here is derived from an EMBL/GenBank/DDBJ whole genome shotgun (WGS) entry which is preliminary data.</text>
</comment>
<dbReference type="EMBL" id="JAFREL020000003">
    <property type="protein sequence ID" value="MEO1771906.1"/>
    <property type="molecule type" value="Genomic_DNA"/>
</dbReference>
<protein>
    <submittedName>
        <fullName evidence="2">Uncharacterized protein</fullName>
    </submittedName>
</protein>
<keyword evidence="3" id="KW-1185">Reference proteome</keyword>
<dbReference type="RefSeq" id="WP_207705296.1">
    <property type="nucleotide sequence ID" value="NZ_JAFREL020000003.1"/>
</dbReference>
<keyword evidence="1" id="KW-0812">Transmembrane</keyword>
<feature type="transmembrane region" description="Helical" evidence="1">
    <location>
        <begin position="27"/>
        <end position="46"/>
    </location>
</feature>
<evidence type="ECO:0000313" key="2">
    <source>
        <dbReference type="EMBL" id="MEO1771906.1"/>
    </source>
</evidence>
<accession>A0ABV0ETF3</accession>